<feature type="binding site" evidence="10">
    <location>
        <position position="145"/>
    </location>
    <ligand>
        <name>Mn(2+)</name>
        <dbReference type="ChEBI" id="CHEBI:29035"/>
        <label>1</label>
    </ligand>
</feature>
<comment type="cofactor">
    <cofactor evidence="10 11">
        <name>Mn(2+)</name>
        <dbReference type="ChEBI" id="CHEBI:29035"/>
    </cofactor>
    <text evidence="10 11">Binds 2 manganese ions per subunit.</text>
</comment>
<dbReference type="InterPro" id="IPR036025">
    <property type="entry name" value="RtcB-like_sf"/>
</dbReference>
<evidence type="ECO:0000256" key="6">
    <source>
        <dbReference type="ARBA" id="ARBA00023211"/>
    </source>
</evidence>
<dbReference type="InterPro" id="IPR017510">
    <property type="entry name" value="RtcB2"/>
</dbReference>
<dbReference type="GO" id="GO:0006396">
    <property type="term" value="P:RNA processing"/>
    <property type="evidence" value="ECO:0007669"/>
    <property type="project" value="InterPro"/>
</dbReference>
<dbReference type="GO" id="GO:0003972">
    <property type="term" value="F:RNA ligase (ATP) activity"/>
    <property type="evidence" value="ECO:0007669"/>
    <property type="project" value="TreeGrafter"/>
</dbReference>
<dbReference type="Pfam" id="PF01139">
    <property type="entry name" value="RtcB"/>
    <property type="match status" value="2"/>
</dbReference>
<accession>A0A1Y0EJ93</accession>
<dbReference type="EC" id="6.5.1.-" evidence="11"/>
<dbReference type="InterPro" id="IPR001233">
    <property type="entry name" value="RtcB"/>
</dbReference>
<dbReference type="PANTHER" id="PTHR11118">
    <property type="entry name" value="RNA-SPLICING LIGASE RTCB HOMOLOG"/>
    <property type="match status" value="1"/>
</dbReference>
<dbReference type="AlphaFoldDB" id="A0A1Y0EJ93"/>
<dbReference type="NCBIfam" id="TIGR03073">
    <property type="entry name" value="release_rtcB"/>
    <property type="match status" value="1"/>
</dbReference>
<evidence type="ECO:0000256" key="11">
    <source>
        <dbReference type="RuleBase" id="RU371113"/>
    </source>
</evidence>
<dbReference type="OrthoDB" id="9802323at2"/>
<dbReference type="GO" id="GO:0170057">
    <property type="term" value="F:RNA ligase (GTP) activity"/>
    <property type="evidence" value="ECO:0007669"/>
    <property type="project" value="UniProtKB-EC"/>
</dbReference>
<feature type="active site" description="GMP-histidine intermediate" evidence="8">
    <location>
        <position position="298"/>
    </location>
</feature>
<evidence type="ECO:0000256" key="10">
    <source>
        <dbReference type="PIRSR" id="PIRSR601233-3"/>
    </source>
</evidence>
<evidence type="ECO:0000256" key="7">
    <source>
        <dbReference type="ARBA" id="ARBA00047746"/>
    </source>
</evidence>
<keyword evidence="14" id="KW-1185">Reference proteome</keyword>
<dbReference type="Proteomes" id="UP000196138">
    <property type="component" value="Chromosome"/>
</dbReference>
<dbReference type="KEGG" id="cser:CCO03_02210"/>
<dbReference type="GO" id="GO:0042245">
    <property type="term" value="P:RNA repair"/>
    <property type="evidence" value="ECO:0007669"/>
    <property type="project" value="UniProtKB-KW"/>
</dbReference>
<keyword evidence="5 9" id="KW-0342">GTP-binding</keyword>
<proteinExistence type="inferred from homology"/>
<evidence type="ECO:0000256" key="3">
    <source>
        <dbReference type="ARBA" id="ARBA00022741"/>
    </source>
</evidence>
<evidence type="ECO:0000256" key="5">
    <source>
        <dbReference type="ARBA" id="ARBA00023134"/>
    </source>
</evidence>
<sequence>MGHSLLDTRVRVFANDRVWMEDAALQQLHTTAGLAGMRAAVGLPDLHPGRGYPVGAAFFSVGRLYPALVGGDIGCGMALYETELRPHKTSASRLAQALGCIDGRLPDHAVSPEARAALHDIAQRAELFTADELVASLGTIGGGNHFAELQVVDQVHEPGVVDAKRVHLLVHSGSRGLGSAILRAHIDGYNHGGLAAGDEAARQYLAQHDAALAFAELNRAHIAQRMAQALRTDLRPVLALSHNHVLPHVWGGEAGFLHRKGATPADQGLVVIPGSRGDHSHVLRPVAGRHEALDSLAHGAGRKWARADCRGRLKPRFSLTELLQTRFGSAVVCADKALVYEEAPQAYKDVDAVVATLIEAGLVVPVARLRPLLTYKKGALDQPDAEDEAGRRPRDGRGRPGKASNHASGQVSGKTPRGGLPCC</sequence>
<evidence type="ECO:0000256" key="1">
    <source>
        <dbReference type="ARBA" id="ARBA00022598"/>
    </source>
</evidence>
<feature type="binding site" evidence="10">
    <location>
        <position position="72"/>
    </location>
    <ligand>
        <name>Mn(2+)</name>
        <dbReference type="ChEBI" id="CHEBI:29035"/>
        <label>1</label>
    </ligand>
</feature>
<comment type="catalytic activity">
    <reaction evidence="7">
        <text>a 3'-end 3'-phospho-ribonucleotide-RNA + a 5'-end dephospho-ribonucleoside-RNA + GTP = a ribonucleotidyl-ribonucleotide-RNA + GMP + diphosphate</text>
        <dbReference type="Rhea" id="RHEA:68076"/>
        <dbReference type="Rhea" id="RHEA-COMP:10463"/>
        <dbReference type="Rhea" id="RHEA-COMP:13936"/>
        <dbReference type="Rhea" id="RHEA-COMP:17355"/>
        <dbReference type="ChEBI" id="CHEBI:33019"/>
        <dbReference type="ChEBI" id="CHEBI:37565"/>
        <dbReference type="ChEBI" id="CHEBI:58115"/>
        <dbReference type="ChEBI" id="CHEBI:83062"/>
        <dbReference type="ChEBI" id="CHEBI:138284"/>
        <dbReference type="ChEBI" id="CHEBI:173118"/>
        <dbReference type="EC" id="6.5.1.8"/>
    </reaction>
</comment>
<keyword evidence="4" id="KW-0692">RNA repair</keyword>
<feature type="binding site" evidence="9">
    <location>
        <begin position="144"/>
        <end position="148"/>
    </location>
    <ligand>
        <name>GMP</name>
        <dbReference type="ChEBI" id="CHEBI:58115"/>
    </ligand>
</feature>
<feature type="compositionally biased region" description="Basic and acidic residues" evidence="12">
    <location>
        <begin position="388"/>
        <end position="398"/>
    </location>
</feature>
<feature type="binding site" evidence="10">
    <location>
        <position position="171"/>
    </location>
    <ligand>
        <name>Mn(2+)</name>
        <dbReference type="ChEBI" id="CHEBI:29035"/>
        <label>2</label>
    </ligand>
</feature>
<dbReference type="Gene3D" id="3.90.1860.10">
    <property type="entry name" value="tRNA-splicing ligase RtcB"/>
    <property type="match status" value="1"/>
</dbReference>
<organism evidence="13 14">
    <name type="scientific">Comamonas serinivorans</name>
    <dbReference type="NCBI Taxonomy" id="1082851"/>
    <lineage>
        <taxon>Bacteria</taxon>
        <taxon>Pseudomonadati</taxon>
        <taxon>Pseudomonadota</taxon>
        <taxon>Betaproteobacteria</taxon>
        <taxon>Burkholderiales</taxon>
        <taxon>Comamonadaceae</taxon>
        <taxon>Comamonas</taxon>
    </lineage>
</organism>
<dbReference type="NCBIfam" id="NF007153">
    <property type="entry name" value="PRK09588.1"/>
    <property type="match status" value="1"/>
</dbReference>
<keyword evidence="6 10" id="KW-0464">Manganese</keyword>
<keyword evidence="1 11" id="KW-0436">Ligase</keyword>
<feature type="binding site" evidence="9">
    <location>
        <begin position="298"/>
        <end position="301"/>
    </location>
    <ligand>
        <name>GMP</name>
        <dbReference type="ChEBI" id="CHEBI:58115"/>
    </ligand>
</feature>
<keyword evidence="2 10" id="KW-0479">Metal-binding</keyword>
<dbReference type="GO" id="GO:0046872">
    <property type="term" value="F:metal ion binding"/>
    <property type="evidence" value="ECO:0007669"/>
    <property type="project" value="UniProtKB-UniRule"/>
</dbReference>
<gene>
    <name evidence="11" type="primary">rtcB</name>
    <name evidence="13" type="ORF">CCO03_02210</name>
</gene>
<evidence type="ECO:0000256" key="2">
    <source>
        <dbReference type="ARBA" id="ARBA00022723"/>
    </source>
</evidence>
<evidence type="ECO:0000256" key="9">
    <source>
        <dbReference type="PIRSR" id="PIRSR601233-2"/>
    </source>
</evidence>
<protein>
    <recommendedName>
        <fullName evidence="11">tRNA-splicing ligase RtcB</fullName>
        <ecNumber evidence="11">6.5.1.-</ecNumber>
    </recommendedName>
</protein>
<feature type="region of interest" description="Disordered" evidence="12">
    <location>
        <begin position="380"/>
        <end position="423"/>
    </location>
</feature>
<comment type="similarity">
    <text evidence="11">Belongs to the RtcB family.</text>
</comment>
<name>A0A1Y0EJ93_9BURK</name>
<feature type="binding site" evidence="9">
    <location>
        <begin position="242"/>
        <end position="243"/>
    </location>
    <ligand>
        <name>GMP</name>
        <dbReference type="ChEBI" id="CHEBI:58115"/>
    </ligand>
</feature>
<dbReference type="GO" id="GO:0005525">
    <property type="term" value="F:GTP binding"/>
    <property type="evidence" value="ECO:0007669"/>
    <property type="project" value="UniProtKB-KW"/>
</dbReference>
<evidence type="ECO:0000256" key="12">
    <source>
        <dbReference type="SAM" id="MobiDB-lite"/>
    </source>
</evidence>
<evidence type="ECO:0000313" key="14">
    <source>
        <dbReference type="Proteomes" id="UP000196138"/>
    </source>
</evidence>
<dbReference type="PANTHER" id="PTHR11118:SF1">
    <property type="entry name" value="RNA-SPLICING LIGASE RTCB HOMOLOG"/>
    <property type="match status" value="1"/>
</dbReference>
<comment type="subunit">
    <text evidence="11">Monomer.</text>
</comment>
<dbReference type="EMBL" id="CP021455">
    <property type="protein sequence ID" value="ARU03657.1"/>
    <property type="molecule type" value="Genomic_DNA"/>
</dbReference>
<feature type="binding site" evidence="9">
    <location>
        <position position="280"/>
    </location>
    <ligand>
        <name>GMP</name>
        <dbReference type="ChEBI" id="CHEBI:58115"/>
    </ligand>
</feature>
<dbReference type="RefSeq" id="WP_087276682.1">
    <property type="nucleotide sequence ID" value="NZ_CP021455.1"/>
</dbReference>
<feature type="binding site" evidence="10">
    <location>
        <position position="242"/>
    </location>
    <ligand>
        <name>Mn(2+)</name>
        <dbReference type="ChEBI" id="CHEBI:29035"/>
        <label>2</label>
    </ligand>
</feature>
<evidence type="ECO:0000256" key="8">
    <source>
        <dbReference type="PIRSR" id="PIRSR601233-1"/>
    </source>
</evidence>
<evidence type="ECO:0000313" key="13">
    <source>
        <dbReference type="EMBL" id="ARU03657.1"/>
    </source>
</evidence>
<keyword evidence="3 9" id="KW-0547">Nucleotide-binding</keyword>
<reference evidence="13 14" key="1">
    <citation type="submission" date="2017-05" db="EMBL/GenBank/DDBJ databases">
        <authorList>
            <person name="Song R."/>
            <person name="Chenine A.L."/>
            <person name="Ruprecht R.M."/>
        </authorList>
    </citation>
    <scope>NUCLEOTIDE SEQUENCE [LARGE SCALE GENOMIC DNA]</scope>
    <source>
        <strain evidence="13 14">DSM 26136</strain>
    </source>
</reference>
<dbReference type="SUPFAM" id="SSF103365">
    <property type="entry name" value="Hypothetical protein PH1602"/>
    <property type="match status" value="1"/>
</dbReference>
<evidence type="ECO:0000256" key="4">
    <source>
        <dbReference type="ARBA" id="ARBA00022800"/>
    </source>
</evidence>